<dbReference type="PROSITE" id="PS51682">
    <property type="entry name" value="SAM_OMT_I"/>
    <property type="match status" value="1"/>
</dbReference>
<evidence type="ECO:0000313" key="6">
    <source>
        <dbReference type="Proteomes" id="UP000025227"/>
    </source>
</evidence>
<dbReference type="WBParaSite" id="HCON_00188350-00001">
    <property type="protein sequence ID" value="HCON_00188350-00001"/>
    <property type="gene ID" value="HCON_00188350"/>
</dbReference>
<dbReference type="Proteomes" id="UP000025227">
    <property type="component" value="Unplaced"/>
</dbReference>
<dbReference type="GO" id="GO:0032259">
    <property type="term" value="P:methylation"/>
    <property type="evidence" value="ECO:0007669"/>
    <property type="project" value="UniProtKB-KW"/>
</dbReference>
<feature type="region of interest" description="Disordered" evidence="5">
    <location>
        <begin position="1"/>
        <end position="79"/>
    </location>
</feature>
<dbReference type="OrthoDB" id="10251242at2759"/>
<organism evidence="6 7">
    <name type="scientific">Haemonchus contortus</name>
    <name type="common">Barber pole worm</name>
    <dbReference type="NCBI Taxonomy" id="6289"/>
    <lineage>
        <taxon>Eukaryota</taxon>
        <taxon>Metazoa</taxon>
        <taxon>Ecdysozoa</taxon>
        <taxon>Nematoda</taxon>
        <taxon>Chromadorea</taxon>
        <taxon>Rhabditida</taxon>
        <taxon>Rhabditina</taxon>
        <taxon>Rhabditomorpha</taxon>
        <taxon>Strongyloidea</taxon>
        <taxon>Trichostrongylidae</taxon>
        <taxon>Haemonchus</taxon>
    </lineage>
</organism>
<sequence length="366" mass="40894">MPERSAVTAPIVQTSTAQMTSPTSKGPQVYTTYSPRIIWPTTKTTGRPSTTRRPFTWRPVLPNGRSVTPSSPVEEITHSRVTTELPPAIENIRSFYEKAMKFARPTPPTEPSTNGLSQMVSTAGNVCEPGKRCEVQLGSYDTTDPIFQYAYSHSTAIDEYMQGLLREMHKASSADSLSWRESVTPEVLQLTQSLMSLYKPSRCLVIGVFTGFALLGIAEQVDYRGVIIALEHPKYAHYWEDVGMKYAKKMPHAQMSRIHVRSTEPIDRSLSNLAANEPNTFDFIFLDDFERESYLDDYEHAIRLLRNGGLLIINKALNNGGVLSGVEVMSDDDRAISSMNSRIKHDARVRASLLPYGGGVWIITKK</sequence>
<keyword evidence="2" id="KW-0808">Transferase</keyword>
<dbReference type="Pfam" id="PF01596">
    <property type="entry name" value="Methyltransf_3"/>
    <property type="match status" value="1"/>
</dbReference>
<keyword evidence="6" id="KW-1185">Reference proteome</keyword>
<dbReference type="CDD" id="cd02440">
    <property type="entry name" value="AdoMet_MTases"/>
    <property type="match status" value="1"/>
</dbReference>
<evidence type="ECO:0000256" key="2">
    <source>
        <dbReference type="ARBA" id="ARBA00022679"/>
    </source>
</evidence>
<dbReference type="OMA" id="HAQMSRI"/>
<dbReference type="InterPro" id="IPR029063">
    <property type="entry name" value="SAM-dependent_MTases_sf"/>
</dbReference>
<evidence type="ECO:0000256" key="4">
    <source>
        <dbReference type="ARBA" id="ARBA00023453"/>
    </source>
</evidence>
<evidence type="ECO:0000256" key="3">
    <source>
        <dbReference type="ARBA" id="ARBA00022691"/>
    </source>
</evidence>
<dbReference type="InterPro" id="IPR002935">
    <property type="entry name" value="SAM_O-MeTrfase"/>
</dbReference>
<feature type="compositionally biased region" description="Low complexity" evidence="5">
    <location>
        <begin position="40"/>
        <end position="56"/>
    </location>
</feature>
<keyword evidence="1" id="KW-0489">Methyltransferase</keyword>
<dbReference type="InterPro" id="IPR050362">
    <property type="entry name" value="Cation-dep_OMT"/>
</dbReference>
<evidence type="ECO:0000256" key="5">
    <source>
        <dbReference type="SAM" id="MobiDB-lite"/>
    </source>
</evidence>
<keyword evidence="3" id="KW-0949">S-adenosyl-L-methionine</keyword>
<protein>
    <submittedName>
        <fullName evidence="7">O-methyltransferase</fullName>
    </submittedName>
</protein>
<evidence type="ECO:0000313" key="7">
    <source>
        <dbReference type="WBParaSite" id="HCON_00188350-00001"/>
    </source>
</evidence>
<dbReference type="PANTHER" id="PTHR10509">
    <property type="entry name" value="O-METHYLTRANSFERASE-RELATED"/>
    <property type="match status" value="1"/>
</dbReference>
<dbReference type="AlphaFoldDB" id="A0A7I4Z4F4"/>
<accession>A0A7I4Z4F4</accession>
<name>A0A7I4Z4F4_HAECO</name>
<evidence type="ECO:0000256" key="1">
    <source>
        <dbReference type="ARBA" id="ARBA00022603"/>
    </source>
</evidence>
<dbReference type="GO" id="GO:0008171">
    <property type="term" value="F:O-methyltransferase activity"/>
    <property type="evidence" value="ECO:0007669"/>
    <property type="project" value="InterPro"/>
</dbReference>
<dbReference type="GO" id="GO:0008757">
    <property type="term" value="F:S-adenosylmethionine-dependent methyltransferase activity"/>
    <property type="evidence" value="ECO:0007669"/>
    <property type="project" value="TreeGrafter"/>
</dbReference>
<comment type="similarity">
    <text evidence="4">Belongs to the class I-like SAM-binding methyltransferase superfamily. Cation-dependent O-methyltransferase family.</text>
</comment>
<proteinExistence type="inferred from homology"/>
<feature type="compositionally biased region" description="Polar residues" evidence="5">
    <location>
        <begin position="11"/>
        <end position="34"/>
    </location>
</feature>
<dbReference type="SUPFAM" id="SSF53335">
    <property type="entry name" value="S-adenosyl-L-methionine-dependent methyltransferases"/>
    <property type="match status" value="1"/>
</dbReference>
<dbReference type="Gene3D" id="3.40.50.150">
    <property type="entry name" value="Vaccinia Virus protein VP39"/>
    <property type="match status" value="1"/>
</dbReference>
<dbReference type="PANTHER" id="PTHR10509:SF33">
    <property type="entry name" value="CATECHOL-O-METHYLTRANSFERASE FAMILY"/>
    <property type="match status" value="1"/>
</dbReference>
<reference evidence="7" key="1">
    <citation type="submission" date="2020-12" db="UniProtKB">
        <authorList>
            <consortium name="WormBaseParasite"/>
        </authorList>
    </citation>
    <scope>IDENTIFICATION</scope>
    <source>
        <strain evidence="7">MHco3</strain>
    </source>
</reference>